<dbReference type="Proteomes" id="UP000299102">
    <property type="component" value="Unassembled WGS sequence"/>
</dbReference>
<proteinExistence type="predicted"/>
<evidence type="ECO:0000313" key="2">
    <source>
        <dbReference type="Proteomes" id="UP000299102"/>
    </source>
</evidence>
<gene>
    <name evidence="1" type="ORF">EVAR_92514_1</name>
</gene>
<accession>A0A4C1T8V9</accession>
<protein>
    <submittedName>
        <fullName evidence="1">Uncharacterized protein</fullName>
    </submittedName>
</protein>
<dbReference type="EMBL" id="BGZK01000038">
    <property type="protein sequence ID" value="GBP09990.1"/>
    <property type="molecule type" value="Genomic_DNA"/>
</dbReference>
<comment type="caution">
    <text evidence="1">The sequence shown here is derived from an EMBL/GenBank/DDBJ whole genome shotgun (WGS) entry which is preliminary data.</text>
</comment>
<reference evidence="1 2" key="1">
    <citation type="journal article" date="2019" name="Commun. Biol.">
        <title>The bagworm genome reveals a unique fibroin gene that provides high tensile strength.</title>
        <authorList>
            <person name="Kono N."/>
            <person name="Nakamura H."/>
            <person name="Ohtoshi R."/>
            <person name="Tomita M."/>
            <person name="Numata K."/>
            <person name="Arakawa K."/>
        </authorList>
    </citation>
    <scope>NUCLEOTIDE SEQUENCE [LARGE SCALE GENOMIC DNA]</scope>
</reference>
<sequence>MVFERKDSELLQRASGVYGSDVGVAVDSLWADWSERASARQVCRRPTSWDEIAVSTLPRISCRAEWRLQVRHALSPRACACARIQRAILFYWKKSSHSRLNIDAGAPAARENIFFNSVKNIATADPARSSSHAQGLRLFLEFCSLGRSPILHHNLVLLVTSGSRSRGVHTCDVAVSSLPRHGHVPLLGRPTV</sequence>
<organism evidence="1 2">
    <name type="scientific">Eumeta variegata</name>
    <name type="common">Bagworm moth</name>
    <name type="synonym">Eumeta japonica</name>
    <dbReference type="NCBI Taxonomy" id="151549"/>
    <lineage>
        <taxon>Eukaryota</taxon>
        <taxon>Metazoa</taxon>
        <taxon>Ecdysozoa</taxon>
        <taxon>Arthropoda</taxon>
        <taxon>Hexapoda</taxon>
        <taxon>Insecta</taxon>
        <taxon>Pterygota</taxon>
        <taxon>Neoptera</taxon>
        <taxon>Endopterygota</taxon>
        <taxon>Lepidoptera</taxon>
        <taxon>Glossata</taxon>
        <taxon>Ditrysia</taxon>
        <taxon>Tineoidea</taxon>
        <taxon>Psychidae</taxon>
        <taxon>Oiketicinae</taxon>
        <taxon>Eumeta</taxon>
    </lineage>
</organism>
<name>A0A4C1T8V9_EUMVA</name>
<keyword evidence="2" id="KW-1185">Reference proteome</keyword>
<dbReference type="AlphaFoldDB" id="A0A4C1T8V9"/>
<evidence type="ECO:0000313" key="1">
    <source>
        <dbReference type="EMBL" id="GBP09990.1"/>
    </source>
</evidence>